<name>A0ABR1VPK0_9PEZI</name>
<sequence length="279" mass="30024">METSINTPATYASMVSNKRGGSQQQQQPVHTGTSSLLPSLPHGTGSNKNNTSSSRQHQHTQQQRRGRGGGGGHAAYYQRPSPPRQQQQQQRQGQDDTKKVGPRACHVGAAGALVPPRWLKVDAHMTLFHALPGRFLVEMKQDLGETAAKTGKFAVDVGSEGVFRMGRKGVAVKARLGSGGGEGAVGQMRRGLIDRWEAMGDEGEGEEAGAAGAGAGADDGKEHMSTAEKTHGVLSAQDARRDWKAHYTIMNKEEDSARVEECFDELRGSLEQTRGRSWD</sequence>
<feature type="compositionally biased region" description="Basic and acidic residues" evidence="1">
    <location>
        <begin position="218"/>
        <end position="231"/>
    </location>
</feature>
<feature type="compositionally biased region" description="Polar residues" evidence="1">
    <location>
        <begin position="1"/>
        <end position="37"/>
    </location>
</feature>
<comment type="caution">
    <text evidence="2">The sequence shown here is derived from an EMBL/GenBank/DDBJ whole genome shotgun (WGS) entry which is preliminary data.</text>
</comment>
<feature type="region of interest" description="Disordered" evidence="1">
    <location>
        <begin position="201"/>
        <end position="234"/>
    </location>
</feature>
<protein>
    <submittedName>
        <fullName evidence="2">Uncharacterized protein</fullName>
    </submittedName>
</protein>
<organism evidence="2 3">
    <name type="scientific">Apiospora phragmitis</name>
    <dbReference type="NCBI Taxonomy" id="2905665"/>
    <lineage>
        <taxon>Eukaryota</taxon>
        <taxon>Fungi</taxon>
        <taxon>Dikarya</taxon>
        <taxon>Ascomycota</taxon>
        <taxon>Pezizomycotina</taxon>
        <taxon>Sordariomycetes</taxon>
        <taxon>Xylariomycetidae</taxon>
        <taxon>Amphisphaeriales</taxon>
        <taxon>Apiosporaceae</taxon>
        <taxon>Apiospora</taxon>
    </lineage>
</organism>
<dbReference type="Proteomes" id="UP001480595">
    <property type="component" value="Unassembled WGS sequence"/>
</dbReference>
<feature type="compositionally biased region" description="Low complexity" evidence="1">
    <location>
        <begin position="43"/>
        <end position="55"/>
    </location>
</feature>
<feature type="compositionally biased region" description="Basic residues" evidence="1">
    <location>
        <begin position="56"/>
        <end position="67"/>
    </location>
</feature>
<keyword evidence="3" id="KW-1185">Reference proteome</keyword>
<feature type="compositionally biased region" description="Low complexity" evidence="1">
    <location>
        <begin position="74"/>
        <end position="92"/>
    </location>
</feature>
<evidence type="ECO:0000313" key="2">
    <source>
        <dbReference type="EMBL" id="KAK8073170.1"/>
    </source>
</evidence>
<reference evidence="2 3" key="1">
    <citation type="submission" date="2023-01" db="EMBL/GenBank/DDBJ databases">
        <title>Analysis of 21 Apiospora genomes using comparative genomics revels a genus with tremendous synthesis potential of carbohydrate active enzymes and secondary metabolites.</title>
        <authorList>
            <person name="Sorensen T."/>
        </authorList>
    </citation>
    <scope>NUCLEOTIDE SEQUENCE [LARGE SCALE GENOMIC DNA]</scope>
    <source>
        <strain evidence="2 3">CBS 135458</strain>
    </source>
</reference>
<dbReference type="EMBL" id="JAQQWL010000005">
    <property type="protein sequence ID" value="KAK8073170.1"/>
    <property type="molecule type" value="Genomic_DNA"/>
</dbReference>
<dbReference type="RefSeq" id="XP_066717645.1">
    <property type="nucleotide sequence ID" value="XM_066855478.1"/>
</dbReference>
<accession>A0ABR1VPK0</accession>
<feature type="region of interest" description="Disordered" evidence="1">
    <location>
        <begin position="1"/>
        <end position="102"/>
    </location>
</feature>
<dbReference type="GeneID" id="92088541"/>
<proteinExistence type="predicted"/>
<evidence type="ECO:0000256" key="1">
    <source>
        <dbReference type="SAM" id="MobiDB-lite"/>
    </source>
</evidence>
<gene>
    <name evidence="2" type="ORF">PG994_004069</name>
</gene>
<evidence type="ECO:0000313" key="3">
    <source>
        <dbReference type="Proteomes" id="UP001480595"/>
    </source>
</evidence>